<evidence type="ECO:0000313" key="2">
    <source>
        <dbReference type="EMBL" id="SEM43032.1"/>
    </source>
</evidence>
<feature type="transmembrane region" description="Helical" evidence="1">
    <location>
        <begin position="29"/>
        <end position="51"/>
    </location>
</feature>
<dbReference type="RefSeq" id="WP_089897540.1">
    <property type="nucleotide sequence ID" value="NZ_FOCI01000001.1"/>
</dbReference>
<accession>A0A1H7YA23</accession>
<keyword evidence="1" id="KW-0812">Transmembrane</keyword>
<reference evidence="2 3" key="1">
    <citation type="submission" date="2016-10" db="EMBL/GenBank/DDBJ databases">
        <authorList>
            <person name="de Groot N.N."/>
        </authorList>
    </citation>
    <scope>NUCLEOTIDE SEQUENCE [LARGE SCALE GENOMIC DNA]</scope>
    <source>
        <strain evidence="2 3">DSM 16213</strain>
    </source>
</reference>
<keyword evidence="1" id="KW-1133">Transmembrane helix</keyword>
<evidence type="ECO:0000313" key="3">
    <source>
        <dbReference type="Proteomes" id="UP000199585"/>
    </source>
</evidence>
<sequence>MIFPVGGFVIGALFGAIRASMKGGKTLDLLQWGAVHGILFAMVGLFVLVFIERSMVG</sequence>
<organism evidence="2 3">
    <name type="scientific">Loktanella fryxellensis</name>
    <dbReference type="NCBI Taxonomy" id="245187"/>
    <lineage>
        <taxon>Bacteria</taxon>
        <taxon>Pseudomonadati</taxon>
        <taxon>Pseudomonadota</taxon>
        <taxon>Alphaproteobacteria</taxon>
        <taxon>Rhodobacterales</taxon>
        <taxon>Roseobacteraceae</taxon>
        <taxon>Loktanella</taxon>
    </lineage>
</organism>
<protein>
    <recommendedName>
        <fullName evidence="4">PEP-CTERM protein-sorting domain-containing protein</fullName>
    </recommendedName>
</protein>
<name>A0A1H7YA23_9RHOB</name>
<proteinExistence type="predicted"/>
<dbReference type="STRING" id="245187.SAMN04488003_10181"/>
<dbReference type="Proteomes" id="UP000199585">
    <property type="component" value="Unassembled WGS sequence"/>
</dbReference>
<gene>
    <name evidence="2" type="ORF">SAMN04488003_10181</name>
</gene>
<keyword evidence="1" id="KW-0472">Membrane</keyword>
<dbReference type="EMBL" id="FOCI01000001">
    <property type="protein sequence ID" value="SEM43032.1"/>
    <property type="molecule type" value="Genomic_DNA"/>
</dbReference>
<dbReference type="AlphaFoldDB" id="A0A1H7YA23"/>
<evidence type="ECO:0000256" key="1">
    <source>
        <dbReference type="SAM" id="Phobius"/>
    </source>
</evidence>
<keyword evidence="3" id="KW-1185">Reference proteome</keyword>
<evidence type="ECO:0008006" key="4">
    <source>
        <dbReference type="Google" id="ProtNLM"/>
    </source>
</evidence>